<dbReference type="GO" id="GO:0005886">
    <property type="term" value="C:plasma membrane"/>
    <property type="evidence" value="ECO:0007669"/>
    <property type="project" value="UniProtKB-SubCell"/>
</dbReference>
<dbReference type="Pfam" id="PF01809">
    <property type="entry name" value="YidD"/>
    <property type="match status" value="1"/>
</dbReference>
<keyword evidence="3" id="KW-1185">Reference proteome</keyword>
<keyword evidence="1" id="KW-0472">Membrane</keyword>
<sequence>MTGGTLTTSRLDYAWRTALLVPRNLVIAFLIAYRAVISPTYGDVCKYHPTCSAYGLRAAQDFGVVRGAWLTVRRIGRCHPWARGGIDDVPDPGPRRTHLTRFGFVAADH</sequence>
<comment type="caution">
    <text evidence="2">The sequence shown here is derived from an EMBL/GenBank/DDBJ whole genome shotgun (WGS) entry which is preliminary data.</text>
</comment>
<dbReference type="InterPro" id="IPR002696">
    <property type="entry name" value="Membr_insert_effic_factor_YidD"/>
</dbReference>
<comment type="subcellular location">
    <subcellularLocation>
        <location evidence="1">Cell membrane</location>
        <topology evidence="1">Peripheral membrane protein</topology>
        <orientation evidence="1">Cytoplasmic side</orientation>
    </subcellularLocation>
</comment>
<dbReference type="PANTHER" id="PTHR33383:SF1">
    <property type="entry name" value="MEMBRANE PROTEIN INSERTION EFFICIENCY FACTOR-RELATED"/>
    <property type="match status" value="1"/>
</dbReference>
<dbReference type="OrthoDB" id="9801753at2"/>
<dbReference type="PANTHER" id="PTHR33383">
    <property type="entry name" value="MEMBRANE PROTEIN INSERTION EFFICIENCY FACTOR-RELATED"/>
    <property type="match status" value="1"/>
</dbReference>
<name>A0A7J5BPV4_9MICO</name>
<comment type="function">
    <text evidence="1">Could be involved in insertion of integral membrane proteins into the membrane.</text>
</comment>
<reference evidence="2 3" key="1">
    <citation type="submission" date="2019-09" db="EMBL/GenBank/DDBJ databases">
        <title>Phylogeny of genus Pseudoclavibacter and closely related genus.</title>
        <authorList>
            <person name="Li Y."/>
        </authorList>
    </citation>
    <scope>NUCLEOTIDE SEQUENCE [LARGE SCALE GENOMIC DNA]</scope>
    <source>
        <strain evidence="2 3">DSM 23821</strain>
    </source>
</reference>
<evidence type="ECO:0000313" key="3">
    <source>
        <dbReference type="Proteomes" id="UP000467240"/>
    </source>
</evidence>
<dbReference type="HAMAP" id="MF_00386">
    <property type="entry name" value="UPF0161_YidD"/>
    <property type="match status" value="1"/>
</dbReference>
<dbReference type="AlphaFoldDB" id="A0A7J5BPV4"/>
<keyword evidence="1" id="KW-1003">Cell membrane</keyword>
<evidence type="ECO:0000313" key="2">
    <source>
        <dbReference type="EMBL" id="KAB1655386.1"/>
    </source>
</evidence>
<dbReference type="NCBIfam" id="TIGR00278">
    <property type="entry name" value="membrane protein insertion efficiency factor YidD"/>
    <property type="match status" value="1"/>
</dbReference>
<dbReference type="RefSeq" id="WP_158041179.1">
    <property type="nucleotide sequence ID" value="NZ_JACCFV010000001.1"/>
</dbReference>
<dbReference type="Proteomes" id="UP000467240">
    <property type="component" value="Unassembled WGS sequence"/>
</dbReference>
<protein>
    <recommendedName>
        <fullName evidence="1">Putative membrane protein insertion efficiency factor</fullName>
    </recommendedName>
</protein>
<dbReference type="EMBL" id="WBJZ01000015">
    <property type="protein sequence ID" value="KAB1655386.1"/>
    <property type="molecule type" value="Genomic_DNA"/>
</dbReference>
<accession>A0A7J5BPV4</accession>
<proteinExistence type="inferred from homology"/>
<comment type="similarity">
    <text evidence="1">Belongs to the UPF0161 family.</text>
</comment>
<organism evidence="2 3">
    <name type="scientific">Pseudoclavibacter chungangensis</name>
    <dbReference type="NCBI Taxonomy" id="587635"/>
    <lineage>
        <taxon>Bacteria</taxon>
        <taxon>Bacillati</taxon>
        <taxon>Actinomycetota</taxon>
        <taxon>Actinomycetes</taxon>
        <taxon>Micrococcales</taxon>
        <taxon>Microbacteriaceae</taxon>
        <taxon>Pseudoclavibacter</taxon>
    </lineage>
</organism>
<evidence type="ECO:0000256" key="1">
    <source>
        <dbReference type="HAMAP-Rule" id="MF_00386"/>
    </source>
</evidence>
<gene>
    <name evidence="2" type="primary">yidD</name>
    <name evidence="2" type="ORF">F8O01_12245</name>
</gene>
<dbReference type="SMART" id="SM01234">
    <property type="entry name" value="Haemolytic"/>
    <property type="match status" value="1"/>
</dbReference>